<protein>
    <recommendedName>
        <fullName evidence="4">DUF2158 domain-containing protein</fullName>
    </recommendedName>
</protein>
<sequence>MKRVFQTGQRVEHKTLGEGTVTEHSPASSQVEVGFSELETYWVHEDELKLES</sequence>
<feature type="region of interest" description="Disordered" evidence="1">
    <location>
        <begin position="1"/>
        <end position="29"/>
    </location>
</feature>
<evidence type="ECO:0000313" key="3">
    <source>
        <dbReference type="Proteomes" id="UP001519343"/>
    </source>
</evidence>
<organism evidence="2 3">
    <name type="scientific">Ammoniphilus resinae</name>
    <dbReference type="NCBI Taxonomy" id="861532"/>
    <lineage>
        <taxon>Bacteria</taxon>
        <taxon>Bacillati</taxon>
        <taxon>Bacillota</taxon>
        <taxon>Bacilli</taxon>
        <taxon>Bacillales</taxon>
        <taxon>Paenibacillaceae</taxon>
        <taxon>Aneurinibacillus group</taxon>
        <taxon>Ammoniphilus</taxon>
    </lineage>
</organism>
<evidence type="ECO:0008006" key="4">
    <source>
        <dbReference type="Google" id="ProtNLM"/>
    </source>
</evidence>
<dbReference type="Proteomes" id="UP001519343">
    <property type="component" value="Unassembled WGS sequence"/>
</dbReference>
<keyword evidence="3" id="KW-1185">Reference proteome</keyword>
<gene>
    <name evidence="2" type="ORF">J2Z37_001223</name>
</gene>
<evidence type="ECO:0000256" key="1">
    <source>
        <dbReference type="SAM" id="MobiDB-lite"/>
    </source>
</evidence>
<name>A0ABS4GLT3_9BACL</name>
<reference evidence="2 3" key="1">
    <citation type="submission" date="2021-03" db="EMBL/GenBank/DDBJ databases">
        <title>Genomic Encyclopedia of Type Strains, Phase IV (KMG-IV): sequencing the most valuable type-strain genomes for metagenomic binning, comparative biology and taxonomic classification.</title>
        <authorList>
            <person name="Goeker M."/>
        </authorList>
    </citation>
    <scope>NUCLEOTIDE SEQUENCE [LARGE SCALE GENOMIC DNA]</scope>
    <source>
        <strain evidence="2 3">DSM 24738</strain>
    </source>
</reference>
<comment type="caution">
    <text evidence="2">The sequence shown here is derived from an EMBL/GenBank/DDBJ whole genome shotgun (WGS) entry which is preliminary data.</text>
</comment>
<dbReference type="RefSeq" id="WP_209809306.1">
    <property type="nucleotide sequence ID" value="NZ_JAGGKT010000002.1"/>
</dbReference>
<evidence type="ECO:0000313" key="2">
    <source>
        <dbReference type="EMBL" id="MBP1931226.1"/>
    </source>
</evidence>
<proteinExistence type="predicted"/>
<dbReference type="EMBL" id="JAGGKT010000002">
    <property type="protein sequence ID" value="MBP1931226.1"/>
    <property type="molecule type" value="Genomic_DNA"/>
</dbReference>
<accession>A0ABS4GLT3</accession>